<evidence type="ECO:0000313" key="2">
    <source>
        <dbReference type="EMBL" id="NME27826.1"/>
    </source>
</evidence>
<dbReference type="OrthoDB" id="9816190at2"/>
<sequence>MPVYKGNLKHIDTNNVLTLAGQRAVDDATPEMAEEVCQTVVRLAQPVSVFYQFFYDKDTHTFLCNDPFVIEGETVRNYLENTEVAIIMAVTLGKEVEDACDELFMQKDFTKGILMDSAISIATEQMVGQLCGYIDTLGAPEGYKILWRITPGHSDTPQKQEVTLVQALQAAQIGISVTPTNMLVPRKAVTAIVGMNHVGGEGGCSPSGCASCSHNCHE</sequence>
<reference evidence="1 4" key="2">
    <citation type="submission" date="2024-10" db="EMBL/GenBank/DDBJ databases">
        <authorList>
            <person name="Sang B.-I."/>
            <person name="Prabhaharan D."/>
        </authorList>
    </citation>
    <scope>NUCLEOTIDE SEQUENCE [LARGE SCALE GENOMIC DNA]</scope>
    <source>
        <strain evidence="1 4">MH</strain>
    </source>
</reference>
<dbReference type="Gene3D" id="3.40.109.40">
    <property type="match status" value="1"/>
</dbReference>
<keyword evidence="4" id="KW-1185">Reference proteome</keyword>
<dbReference type="AlphaFoldDB" id="A0A848BX21"/>
<gene>
    <name evidence="1" type="ORF">ACGTZG_12855</name>
    <name evidence="2" type="ORF">HF872_04205</name>
</gene>
<dbReference type="GO" id="GO:0008705">
    <property type="term" value="F:methionine synthase activity"/>
    <property type="evidence" value="ECO:0007669"/>
    <property type="project" value="InterPro"/>
</dbReference>
<dbReference type="EMBL" id="JBIEKR010000013">
    <property type="protein sequence ID" value="MFG6274074.1"/>
    <property type="molecule type" value="Genomic_DNA"/>
</dbReference>
<dbReference type="RefSeq" id="WP_059076256.1">
    <property type="nucleotide sequence ID" value="NZ_CP011940.1"/>
</dbReference>
<dbReference type="Proteomes" id="UP001605989">
    <property type="component" value="Unassembled WGS sequence"/>
</dbReference>
<protein>
    <recommendedName>
        <fullName evidence="5">Methionine synthase</fullName>
    </recommendedName>
</protein>
<dbReference type="Proteomes" id="UP000591071">
    <property type="component" value="Unassembled WGS sequence"/>
</dbReference>
<comment type="caution">
    <text evidence="2">The sequence shown here is derived from an EMBL/GenBank/DDBJ whole genome shotgun (WGS) entry which is preliminary data.</text>
</comment>
<evidence type="ECO:0000313" key="3">
    <source>
        <dbReference type="Proteomes" id="UP000591071"/>
    </source>
</evidence>
<dbReference type="SUPFAM" id="SSF56507">
    <property type="entry name" value="Methionine synthase activation domain-like"/>
    <property type="match status" value="1"/>
</dbReference>
<accession>A0A848BX21</accession>
<organism evidence="2 3">
    <name type="scientific">Megasphaera hexanoica</name>
    <dbReference type="NCBI Taxonomy" id="1675036"/>
    <lineage>
        <taxon>Bacteria</taxon>
        <taxon>Bacillati</taxon>
        <taxon>Bacillota</taxon>
        <taxon>Negativicutes</taxon>
        <taxon>Veillonellales</taxon>
        <taxon>Veillonellaceae</taxon>
        <taxon>Megasphaera</taxon>
    </lineage>
</organism>
<evidence type="ECO:0008006" key="5">
    <source>
        <dbReference type="Google" id="ProtNLM"/>
    </source>
</evidence>
<dbReference type="EMBL" id="JABAFG010000005">
    <property type="protein sequence ID" value="NME27826.1"/>
    <property type="molecule type" value="Genomic_DNA"/>
</dbReference>
<proteinExistence type="predicted"/>
<reference evidence="2 3" key="1">
    <citation type="submission" date="2020-04" db="EMBL/GenBank/DDBJ databases">
        <authorList>
            <person name="Hitch T.C.A."/>
            <person name="Wylensek D."/>
            <person name="Clavel T."/>
        </authorList>
    </citation>
    <scope>NUCLEOTIDE SEQUENCE [LARGE SCALE GENOMIC DNA]</scope>
    <source>
        <strain evidence="2 3">Oil-RF-744-FAT-WT-6-1</strain>
    </source>
</reference>
<name>A0A848BX21_9FIRM</name>
<evidence type="ECO:0000313" key="4">
    <source>
        <dbReference type="Proteomes" id="UP001605989"/>
    </source>
</evidence>
<evidence type="ECO:0000313" key="1">
    <source>
        <dbReference type="EMBL" id="MFG6274074.1"/>
    </source>
</evidence>
<dbReference type="InterPro" id="IPR037010">
    <property type="entry name" value="VitB12-dep_Met_synth_activ_sf"/>
</dbReference>
<dbReference type="KEGG" id="mhw:ACT01_02395"/>